<keyword evidence="1" id="KW-0812">Transmembrane</keyword>
<reference evidence="2 3" key="1">
    <citation type="submission" date="2018-03" db="EMBL/GenBank/DDBJ databases">
        <title>Genome sequencing of Phreatobacter sp.</title>
        <authorList>
            <person name="Kim S.-J."/>
            <person name="Heo J."/>
            <person name="Kwon S.-W."/>
        </authorList>
    </citation>
    <scope>NUCLEOTIDE SEQUENCE [LARGE SCALE GENOMIC DNA]</scope>
    <source>
        <strain evidence="2 3">S-12</strain>
    </source>
</reference>
<gene>
    <name evidence="2" type="ORF">C6569_11060</name>
</gene>
<organism evidence="2 3">
    <name type="scientific">Phreatobacter cathodiphilus</name>
    <dbReference type="NCBI Taxonomy" id="1868589"/>
    <lineage>
        <taxon>Bacteria</taxon>
        <taxon>Pseudomonadati</taxon>
        <taxon>Pseudomonadota</taxon>
        <taxon>Alphaproteobacteria</taxon>
        <taxon>Hyphomicrobiales</taxon>
        <taxon>Phreatobacteraceae</taxon>
        <taxon>Phreatobacter</taxon>
    </lineage>
</organism>
<evidence type="ECO:0000256" key="1">
    <source>
        <dbReference type="SAM" id="Phobius"/>
    </source>
</evidence>
<evidence type="ECO:0008006" key="4">
    <source>
        <dbReference type="Google" id="ProtNLM"/>
    </source>
</evidence>
<name>A0A2S0NCA7_9HYPH</name>
<dbReference type="Proteomes" id="UP000237889">
    <property type="component" value="Chromosome"/>
</dbReference>
<evidence type="ECO:0000313" key="2">
    <source>
        <dbReference type="EMBL" id="AVO45561.1"/>
    </source>
</evidence>
<feature type="transmembrane region" description="Helical" evidence="1">
    <location>
        <begin position="40"/>
        <end position="59"/>
    </location>
</feature>
<sequence>MPPKAAIIQPILMAAVMAFLMTALITWLNLGFPPDYLRRWMTAFAIAWPAAAVAAYIAIPIARTLTGRIIVWMEAKGL</sequence>
<dbReference type="EMBL" id="CP027668">
    <property type="protein sequence ID" value="AVO45561.1"/>
    <property type="molecule type" value="Genomic_DNA"/>
</dbReference>
<keyword evidence="1" id="KW-1133">Transmembrane helix</keyword>
<keyword evidence="1" id="KW-0472">Membrane</keyword>
<dbReference type="RefSeq" id="WP_106748902.1">
    <property type="nucleotide sequence ID" value="NZ_CP027668.1"/>
</dbReference>
<protein>
    <recommendedName>
        <fullName evidence="4">DUF2798 domain-containing protein</fullName>
    </recommendedName>
</protein>
<proteinExistence type="predicted"/>
<evidence type="ECO:0000313" key="3">
    <source>
        <dbReference type="Proteomes" id="UP000237889"/>
    </source>
</evidence>
<dbReference type="KEGG" id="phr:C6569_11060"/>
<accession>A0A2S0NCA7</accession>
<dbReference type="AlphaFoldDB" id="A0A2S0NCA7"/>
<keyword evidence="3" id="KW-1185">Reference proteome</keyword>
<dbReference type="OrthoDB" id="8481133at2"/>
<feature type="transmembrane region" description="Helical" evidence="1">
    <location>
        <begin position="7"/>
        <end position="28"/>
    </location>
</feature>
<dbReference type="Pfam" id="PF11391">
    <property type="entry name" value="DUF2798"/>
    <property type="match status" value="1"/>
</dbReference>
<dbReference type="InterPro" id="IPR021529">
    <property type="entry name" value="DUF2798"/>
</dbReference>